<feature type="signal peptide" evidence="1">
    <location>
        <begin position="1"/>
        <end position="16"/>
    </location>
</feature>
<dbReference type="AlphaFoldDB" id="A0AAD9H7W9"/>
<reference evidence="2" key="1">
    <citation type="submission" date="2021-06" db="EMBL/GenBank/DDBJ databases">
        <title>Comparative genomics, transcriptomics and evolutionary studies reveal genomic signatures of adaptation to plant cell wall in hemibiotrophic fungi.</title>
        <authorList>
            <consortium name="DOE Joint Genome Institute"/>
            <person name="Baroncelli R."/>
            <person name="Diaz J.F."/>
            <person name="Benocci T."/>
            <person name="Peng M."/>
            <person name="Battaglia E."/>
            <person name="Haridas S."/>
            <person name="Andreopoulos W."/>
            <person name="Labutti K."/>
            <person name="Pangilinan J."/>
            <person name="Floch G.L."/>
            <person name="Makela M.R."/>
            <person name="Henrissat B."/>
            <person name="Grigoriev I.V."/>
            <person name="Crouch J.A."/>
            <person name="De Vries R.P."/>
            <person name="Sukno S.A."/>
            <person name="Thon M.R."/>
        </authorList>
    </citation>
    <scope>NUCLEOTIDE SEQUENCE</scope>
    <source>
        <strain evidence="2">MAFF235873</strain>
    </source>
</reference>
<accession>A0AAD9H7W9</accession>
<evidence type="ECO:0000256" key="1">
    <source>
        <dbReference type="SAM" id="SignalP"/>
    </source>
</evidence>
<evidence type="ECO:0000313" key="3">
    <source>
        <dbReference type="Proteomes" id="UP001232148"/>
    </source>
</evidence>
<feature type="chain" id="PRO_5042019628" evidence="1">
    <location>
        <begin position="17"/>
        <end position="397"/>
    </location>
</feature>
<keyword evidence="3" id="KW-1185">Reference proteome</keyword>
<name>A0AAD9H7W9_9PEZI</name>
<organism evidence="2 3">
    <name type="scientific">Colletotrichum zoysiae</name>
    <dbReference type="NCBI Taxonomy" id="1216348"/>
    <lineage>
        <taxon>Eukaryota</taxon>
        <taxon>Fungi</taxon>
        <taxon>Dikarya</taxon>
        <taxon>Ascomycota</taxon>
        <taxon>Pezizomycotina</taxon>
        <taxon>Sordariomycetes</taxon>
        <taxon>Hypocreomycetidae</taxon>
        <taxon>Glomerellales</taxon>
        <taxon>Glomerellaceae</taxon>
        <taxon>Colletotrichum</taxon>
        <taxon>Colletotrichum graminicola species complex</taxon>
    </lineage>
</organism>
<evidence type="ECO:0000313" key="2">
    <source>
        <dbReference type="EMBL" id="KAK2023029.1"/>
    </source>
</evidence>
<protein>
    <submittedName>
        <fullName evidence="2">Uncharacterized protein</fullName>
    </submittedName>
</protein>
<sequence>MKSSTVMPALLALAQAAAIPEVAKPVAVPDSVLDDAIRDPLINYVDGPVQGDPVGHPIYGLPFDPWDPNPLSANPWQPYRESEGAEEAAAAARWEKEEDPAVGGAAWAVLELHAIAALDDPEDGPNPERLVTLRARDLAETAKGTTGALPNSTLPADFHRGLTQQQICSAFLGITWKTGELLKPVYQWQPEYVPWLVENKGPYMQVLDGLRHIEWVLWKIRRGLQYTTLFTPEEEHAIMGCYYHFSGIEWQITRPYISDSVNNKTTLEPPALPGRKGVRPSGIPEPQWPHPIKGKEMPVVIPGHSPWFHRHPSLKKLLRVITAKAPVSRYQTYANDRIHNVLRNLETSNVAKALMDSFEIQKSKDQILYDIEKDQGIERALSLAKHAYDRNTIPVRR</sequence>
<dbReference type="Proteomes" id="UP001232148">
    <property type="component" value="Unassembled WGS sequence"/>
</dbReference>
<keyword evidence="1" id="KW-0732">Signal</keyword>
<comment type="caution">
    <text evidence="2">The sequence shown here is derived from an EMBL/GenBank/DDBJ whole genome shotgun (WGS) entry which is preliminary data.</text>
</comment>
<dbReference type="EMBL" id="MU843016">
    <property type="protein sequence ID" value="KAK2023029.1"/>
    <property type="molecule type" value="Genomic_DNA"/>
</dbReference>
<proteinExistence type="predicted"/>
<gene>
    <name evidence="2" type="ORF">LX32DRAFT_628887</name>
</gene>